<dbReference type="RefSeq" id="WP_329513115.1">
    <property type="nucleotide sequence ID" value="NZ_BAAAYZ010000312.1"/>
</dbReference>
<evidence type="ECO:0000313" key="3">
    <source>
        <dbReference type="Proteomes" id="UP001333996"/>
    </source>
</evidence>
<protein>
    <recommendedName>
        <fullName evidence="4">Transposase</fullName>
    </recommendedName>
</protein>
<feature type="region of interest" description="Disordered" evidence="1">
    <location>
        <begin position="1"/>
        <end position="57"/>
    </location>
</feature>
<evidence type="ECO:0000313" key="2">
    <source>
        <dbReference type="EMBL" id="MED7828804.1"/>
    </source>
</evidence>
<name>A0ABU7G0B2_9ACTN</name>
<feature type="compositionally biased region" description="Polar residues" evidence="1">
    <location>
        <begin position="21"/>
        <end position="32"/>
    </location>
</feature>
<feature type="compositionally biased region" description="Basic and acidic residues" evidence="1">
    <location>
        <begin position="1"/>
        <end position="10"/>
    </location>
</feature>
<organism evidence="2 3">
    <name type="scientific">Streptomyces chiangmaiensis</name>
    <dbReference type="NCBI Taxonomy" id="766497"/>
    <lineage>
        <taxon>Bacteria</taxon>
        <taxon>Bacillati</taxon>
        <taxon>Actinomycetota</taxon>
        <taxon>Actinomycetes</taxon>
        <taxon>Kitasatosporales</taxon>
        <taxon>Streptomycetaceae</taxon>
        <taxon>Streptomyces</taxon>
    </lineage>
</organism>
<evidence type="ECO:0008006" key="4">
    <source>
        <dbReference type="Google" id="ProtNLM"/>
    </source>
</evidence>
<proteinExistence type="predicted"/>
<evidence type="ECO:0000256" key="1">
    <source>
        <dbReference type="SAM" id="MobiDB-lite"/>
    </source>
</evidence>
<gene>
    <name evidence="2" type="ORF">VXC91_45025</name>
</gene>
<comment type="caution">
    <text evidence="2">The sequence shown here is derived from an EMBL/GenBank/DDBJ whole genome shotgun (WGS) entry which is preliminary data.</text>
</comment>
<dbReference type="Proteomes" id="UP001333996">
    <property type="component" value="Unassembled WGS sequence"/>
</dbReference>
<reference evidence="2" key="1">
    <citation type="submission" date="2024-01" db="EMBL/GenBank/DDBJ databases">
        <title>First draft genome sequence data of TA4-1, the type strain of Gram-positive actinobacterium Streptomyces chiangmaiensis.</title>
        <authorList>
            <person name="Yasawong M."/>
            <person name="Nantapong N."/>
        </authorList>
    </citation>
    <scope>NUCLEOTIDE SEQUENCE</scope>
    <source>
        <strain evidence="2">TA4-1</strain>
    </source>
</reference>
<keyword evidence="3" id="KW-1185">Reference proteome</keyword>
<dbReference type="EMBL" id="JAYWVC010000508">
    <property type="protein sequence ID" value="MED7828804.1"/>
    <property type="molecule type" value="Genomic_DNA"/>
</dbReference>
<accession>A0ABU7G0B2</accession>
<sequence length="126" mass="13335">MDGEVWREDGLAGSPEPSRANGGTNAVQTVQRWLSMAGTVNGPPGRPGSNGDSPRRMLHPFVAEAGDLVALALETGQPERFLWIDEKTVTDNIGSRTGHNRGYRPRSDGAPSTDAHSASSLTCCSC</sequence>
<feature type="region of interest" description="Disordered" evidence="1">
    <location>
        <begin position="90"/>
        <end position="119"/>
    </location>
</feature>